<keyword evidence="5 7" id="KW-0686">Riboflavin biosynthesis</keyword>
<evidence type="ECO:0000256" key="1">
    <source>
        <dbReference type="ARBA" id="ARBA00002284"/>
    </source>
</evidence>
<comment type="subunit">
    <text evidence="7">Homodimer.</text>
</comment>
<dbReference type="KEGG" id="eru:Erum0800"/>
<keyword evidence="6 7" id="KW-0479">Metal-binding</keyword>
<dbReference type="AlphaFoldDB" id="A0A0H3M0B4"/>
<evidence type="ECO:0000256" key="4">
    <source>
        <dbReference type="ARBA" id="ARBA00018836"/>
    </source>
</evidence>
<dbReference type="InterPro" id="IPR017945">
    <property type="entry name" value="DHBP_synth_RibB-like_a/b_dom"/>
</dbReference>
<dbReference type="eggNOG" id="COG0108">
    <property type="taxonomic scope" value="Bacteria"/>
</dbReference>
<comment type="function">
    <text evidence="1 7">Catalyzes the conversion of D-ribulose 5-phosphate to formate and 3,4-dihydroxy-2-butanone 4-phosphate.</text>
</comment>
<keyword evidence="7" id="KW-0464">Manganese</keyword>
<dbReference type="GO" id="GO:0009231">
    <property type="term" value="P:riboflavin biosynthetic process"/>
    <property type="evidence" value="ECO:0007669"/>
    <property type="project" value="UniProtKB-UniPathway"/>
</dbReference>
<dbReference type="Proteomes" id="UP000001021">
    <property type="component" value="Chromosome"/>
</dbReference>
<dbReference type="KEGG" id="erw:ERWE_CDS_00750"/>
<keyword evidence="7" id="KW-0456">Lyase</keyword>
<dbReference type="GO" id="GO:0008686">
    <property type="term" value="F:3,4-dihydroxy-2-butanone-4-phosphate synthase activity"/>
    <property type="evidence" value="ECO:0007669"/>
    <property type="project" value="UniProtKB-EC"/>
</dbReference>
<dbReference type="InterPro" id="IPR000422">
    <property type="entry name" value="DHBP_synthase_RibB"/>
</dbReference>
<dbReference type="PANTHER" id="PTHR21327:SF18">
    <property type="entry name" value="3,4-DIHYDROXY-2-BUTANONE 4-PHOSPHATE SYNTHASE"/>
    <property type="match status" value="1"/>
</dbReference>
<protein>
    <recommendedName>
        <fullName evidence="4 7">3,4-dihydroxy-2-butanone 4-phosphate synthase</fullName>
        <shortName evidence="7">DHBP synthase</shortName>
        <ecNumber evidence="3 7">4.1.99.12</ecNumber>
    </recommendedName>
</protein>
<evidence type="ECO:0000256" key="2">
    <source>
        <dbReference type="ARBA" id="ARBA00004904"/>
    </source>
</evidence>
<evidence type="ECO:0000313" key="8">
    <source>
        <dbReference type="EMBL" id="CAI26569.1"/>
    </source>
</evidence>
<dbReference type="Pfam" id="PF00926">
    <property type="entry name" value="DHBP_synthase"/>
    <property type="match status" value="1"/>
</dbReference>
<dbReference type="RefSeq" id="WP_011154763.1">
    <property type="nucleotide sequence ID" value="NC_005295.2"/>
</dbReference>
<keyword evidence="7" id="KW-0460">Magnesium</keyword>
<dbReference type="GO" id="GO:0005829">
    <property type="term" value="C:cytosol"/>
    <property type="evidence" value="ECO:0007669"/>
    <property type="project" value="TreeGrafter"/>
</dbReference>
<dbReference type="HOGENOM" id="CLU_020273_3_0_5"/>
<dbReference type="EC" id="4.1.99.12" evidence="3 7"/>
<gene>
    <name evidence="8" type="primary">ribB</name>
    <name evidence="8" type="ordered locus">ERWE_CDS_00750</name>
</gene>
<evidence type="ECO:0000256" key="7">
    <source>
        <dbReference type="RuleBase" id="RU003843"/>
    </source>
</evidence>
<dbReference type="GO" id="GO:0003935">
    <property type="term" value="F:GTP cyclohydrolase II activity"/>
    <property type="evidence" value="ECO:0007669"/>
    <property type="project" value="TreeGrafter"/>
</dbReference>
<dbReference type="Gene3D" id="3.90.870.10">
    <property type="entry name" value="DHBP synthase"/>
    <property type="match status" value="1"/>
</dbReference>
<reference evidence="8 9" key="1">
    <citation type="journal article" date="2006" name="J. Bacteriol.">
        <title>Comparative genomic analysis of three strains of Ehrlichia ruminantium reveals an active process of genome size plasticity.</title>
        <authorList>
            <person name="Frutos R."/>
            <person name="Viari A."/>
            <person name="Ferraz C."/>
            <person name="Morgat A."/>
            <person name="Eychenie S."/>
            <person name="Kandassami Y."/>
            <person name="Chantal I."/>
            <person name="Bensaid A."/>
            <person name="Coissac E."/>
            <person name="Vachiery N."/>
            <person name="Demaille J."/>
            <person name="Martinez D."/>
        </authorList>
    </citation>
    <scope>NUCLEOTIDE SEQUENCE [LARGE SCALE GENOMIC DNA]</scope>
    <source>
        <strain evidence="8 9">Welgevonden</strain>
    </source>
</reference>
<evidence type="ECO:0000256" key="5">
    <source>
        <dbReference type="ARBA" id="ARBA00022619"/>
    </source>
</evidence>
<dbReference type="EMBL" id="CR925678">
    <property type="protein sequence ID" value="CAI26569.1"/>
    <property type="molecule type" value="Genomic_DNA"/>
</dbReference>
<accession>A0A0H3M0B4</accession>
<proteinExistence type="inferred from homology"/>
<name>A0A0H3M0B4_EHRRW</name>
<comment type="cofactor">
    <cofactor evidence="7">
        <name>Mg(2+)</name>
        <dbReference type="ChEBI" id="CHEBI:18420"/>
    </cofactor>
    <cofactor evidence="7">
        <name>Mn(2+)</name>
        <dbReference type="ChEBI" id="CHEBI:29035"/>
    </cofactor>
    <text evidence="7">Binds 2 divalent metal cations per subunit. Magnesium or manganese.</text>
</comment>
<comment type="similarity">
    <text evidence="7">Belongs to the DHBP synthase family.</text>
</comment>
<comment type="pathway">
    <text evidence="2 7">Cofactor biosynthesis; riboflavin biosynthesis; 2-hydroxy-3-oxobutyl phosphate from D-ribulose 5-phosphate: step 1/1.</text>
</comment>
<dbReference type="PANTHER" id="PTHR21327">
    <property type="entry name" value="GTP CYCLOHYDROLASE II-RELATED"/>
    <property type="match status" value="1"/>
</dbReference>
<dbReference type="GeneID" id="33057793"/>
<evidence type="ECO:0000256" key="3">
    <source>
        <dbReference type="ARBA" id="ARBA00012153"/>
    </source>
</evidence>
<sequence>MGIIVSENPSFISSIEDIIEDAKAGKVFVLIDDEQRENEGDLVVLAEKVTTDAINLMVTHGSGIVCLSITEDLMYKLGLELIPRRNINNNSASFATSIDARYGITTGVSVHDRVRTILTAVSKNVTMDDLVTPGHIFPIVSKKGGVLERLGHTEASVDIAKIAGLTPAAVVCELMNPDGTMSRLSDIIEFSQRYDIKVTTIAKLVEYINTH</sequence>
<dbReference type="SUPFAM" id="SSF55821">
    <property type="entry name" value="YrdC/RibB"/>
    <property type="match status" value="1"/>
</dbReference>
<dbReference type="UniPathway" id="UPA00275">
    <property type="reaction ID" value="UER00399"/>
</dbReference>
<evidence type="ECO:0000313" key="9">
    <source>
        <dbReference type="Proteomes" id="UP000001021"/>
    </source>
</evidence>
<comment type="catalytic activity">
    <reaction evidence="7">
        <text>D-ribulose 5-phosphate = (2S)-2-hydroxy-3-oxobutyl phosphate + formate + H(+)</text>
        <dbReference type="Rhea" id="RHEA:18457"/>
        <dbReference type="ChEBI" id="CHEBI:15378"/>
        <dbReference type="ChEBI" id="CHEBI:15740"/>
        <dbReference type="ChEBI" id="CHEBI:58121"/>
        <dbReference type="ChEBI" id="CHEBI:58830"/>
        <dbReference type="EC" id="4.1.99.12"/>
    </reaction>
</comment>
<evidence type="ECO:0000256" key="6">
    <source>
        <dbReference type="ARBA" id="ARBA00022723"/>
    </source>
</evidence>
<dbReference type="NCBIfam" id="TIGR00506">
    <property type="entry name" value="ribB"/>
    <property type="match status" value="1"/>
</dbReference>
<keyword evidence="9" id="KW-1185">Reference proteome</keyword>
<dbReference type="GO" id="GO:0046872">
    <property type="term" value="F:metal ion binding"/>
    <property type="evidence" value="ECO:0007669"/>
    <property type="project" value="UniProtKB-KW"/>
</dbReference>
<organism evidence="8 9">
    <name type="scientific">Ehrlichia ruminantium (strain Welgevonden)</name>
    <dbReference type="NCBI Taxonomy" id="254945"/>
    <lineage>
        <taxon>Bacteria</taxon>
        <taxon>Pseudomonadati</taxon>
        <taxon>Pseudomonadota</taxon>
        <taxon>Alphaproteobacteria</taxon>
        <taxon>Rickettsiales</taxon>
        <taxon>Anaplasmataceae</taxon>
        <taxon>Ehrlichia</taxon>
    </lineage>
</organism>